<dbReference type="GO" id="GO:0004721">
    <property type="term" value="F:phosphoprotein phosphatase activity"/>
    <property type="evidence" value="ECO:0007669"/>
    <property type="project" value="TreeGrafter"/>
</dbReference>
<dbReference type="EMBL" id="PVLQ01000027">
    <property type="protein sequence ID" value="PRD65635.1"/>
    <property type="molecule type" value="Genomic_DNA"/>
</dbReference>
<evidence type="ECO:0000256" key="2">
    <source>
        <dbReference type="ARBA" id="ARBA00004429"/>
    </source>
</evidence>
<dbReference type="PRINTS" id="PR00344">
    <property type="entry name" value="BCTRLSENSOR"/>
</dbReference>
<dbReference type="Pfam" id="PF02518">
    <property type="entry name" value="HATPase_c"/>
    <property type="match status" value="1"/>
</dbReference>
<evidence type="ECO:0000256" key="17">
    <source>
        <dbReference type="ARBA" id="ARBA00025207"/>
    </source>
</evidence>
<keyword evidence="6" id="KW-1003">Cell membrane</keyword>
<dbReference type="EC" id="2.7.13.3" evidence="3"/>
<keyword evidence="16" id="KW-0472">Membrane</keyword>
<keyword evidence="7" id="KW-0597">Phosphoprotein</keyword>
<evidence type="ECO:0000256" key="1">
    <source>
        <dbReference type="ARBA" id="ARBA00000085"/>
    </source>
</evidence>
<evidence type="ECO:0000256" key="4">
    <source>
        <dbReference type="ARBA" id="ARBA00019665"/>
    </source>
</evidence>
<evidence type="ECO:0000259" key="18">
    <source>
        <dbReference type="PROSITE" id="PS50109"/>
    </source>
</evidence>
<name>A0A2S9K5G2_9BURK</name>
<proteinExistence type="predicted"/>
<dbReference type="Gene3D" id="3.30.450.20">
    <property type="entry name" value="PAS domain"/>
    <property type="match status" value="1"/>
</dbReference>
<dbReference type="InterPro" id="IPR036890">
    <property type="entry name" value="HATPase_C_sf"/>
</dbReference>
<dbReference type="PANTHER" id="PTHR45453:SF1">
    <property type="entry name" value="PHOSPHATE REGULON SENSOR PROTEIN PHOR"/>
    <property type="match status" value="1"/>
</dbReference>
<dbReference type="SUPFAM" id="SSF55785">
    <property type="entry name" value="PYP-like sensor domain (PAS domain)"/>
    <property type="match status" value="1"/>
</dbReference>
<feature type="domain" description="PAS" evidence="19">
    <location>
        <begin position="94"/>
        <end position="148"/>
    </location>
</feature>
<keyword evidence="21" id="KW-1185">Reference proteome</keyword>
<evidence type="ECO:0000259" key="19">
    <source>
        <dbReference type="PROSITE" id="PS50112"/>
    </source>
</evidence>
<dbReference type="GO" id="GO:0005886">
    <property type="term" value="C:plasma membrane"/>
    <property type="evidence" value="ECO:0007669"/>
    <property type="project" value="UniProtKB-SubCell"/>
</dbReference>
<dbReference type="CDD" id="cd00082">
    <property type="entry name" value="HisKA"/>
    <property type="match status" value="1"/>
</dbReference>
<dbReference type="Gene3D" id="1.10.287.130">
    <property type="match status" value="1"/>
</dbReference>
<comment type="catalytic activity">
    <reaction evidence="1">
        <text>ATP + protein L-histidine = ADP + protein N-phospho-L-histidine.</text>
        <dbReference type="EC" id="2.7.13.3"/>
    </reaction>
</comment>
<dbReference type="SMART" id="SM00387">
    <property type="entry name" value="HATPase_c"/>
    <property type="match status" value="1"/>
</dbReference>
<evidence type="ECO:0000256" key="5">
    <source>
        <dbReference type="ARBA" id="ARBA00022448"/>
    </source>
</evidence>
<accession>A0A2S9K5G2</accession>
<evidence type="ECO:0000256" key="3">
    <source>
        <dbReference type="ARBA" id="ARBA00012438"/>
    </source>
</evidence>
<dbReference type="GO" id="GO:0005524">
    <property type="term" value="F:ATP binding"/>
    <property type="evidence" value="ECO:0007669"/>
    <property type="project" value="UniProtKB-KW"/>
</dbReference>
<dbReference type="Proteomes" id="UP000238589">
    <property type="component" value="Unassembled WGS sequence"/>
</dbReference>
<dbReference type="InterPro" id="IPR000014">
    <property type="entry name" value="PAS"/>
</dbReference>
<evidence type="ECO:0000256" key="12">
    <source>
        <dbReference type="ARBA" id="ARBA00022777"/>
    </source>
</evidence>
<keyword evidence="14" id="KW-1133">Transmembrane helix</keyword>
<dbReference type="Gene3D" id="3.30.565.10">
    <property type="entry name" value="Histidine kinase-like ATPase, C-terminal domain"/>
    <property type="match status" value="1"/>
</dbReference>
<keyword evidence="10" id="KW-0812">Transmembrane</keyword>
<dbReference type="PROSITE" id="PS50109">
    <property type="entry name" value="HIS_KIN"/>
    <property type="match status" value="1"/>
</dbReference>
<organism evidence="20 21">
    <name type="scientific">Malikia granosa</name>
    <dbReference type="NCBI Taxonomy" id="263067"/>
    <lineage>
        <taxon>Bacteria</taxon>
        <taxon>Pseudomonadati</taxon>
        <taxon>Pseudomonadota</taxon>
        <taxon>Betaproteobacteria</taxon>
        <taxon>Burkholderiales</taxon>
        <taxon>Comamonadaceae</taxon>
        <taxon>Malikia</taxon>
    </lineage>
</organism>
<dbReference type="GO" id="GO:0000155">
    <property type="term" value="F:phosphorelay sensor kinase activity"/>
    <property type="evidence" value="ECO:0007669"/>
    <property type="project" value="InterPro"/>
</dbReference>
<gene>
    <name evidence="20" type="primary">phoR</name>
    <name evidence="20" type="ORF">C6P64_08680</name>
</gene>
<dbReference type="Pfam" id="PF13188">
    <property type="entry name" value="PAS_8"/>
    <property type="match status" value="1"/>
</dbReference>
<dbReference type="SUPFAM" id="SSF55874">
    <property type="entry name" value="ATPase domain of HSP90 chaperone/DNA topoisomerase II/histidine kinase"/>
    <property type="match status" value="1"/>
</dbReference>
<keyword evidence="8" id="KW-0592">Phosphate transport</keyword>
<dbReference type="InterPro" id="IPR050351">
    <property type="entry name" value="BphY/WalK/GraS-like"/>
</dbReference>
<dbReference type="FunFam" id="1.10.287.130:FF:000001">
    <property type="entry name" value="Two-component sensor histidine kinase"/>
    <property type="match status" value="1"/>
</dbReference>
<dbReference type="AlphaFoldDB" id="A0A2S9K5G2"/>
<dbReference type="InterPro" id="IPR014310">
    <property type="entry name" value="Sig_transdc_His_kinase_PhoR"/>
</dbReference>
<keyword evidence="15" id="KW-0902">Two-component regulatory system</keyword>
<keyword evidence="5" id="KW-0813">Transport</keyword>
<dbReference type="NCBIfam" id="TIGR02966">
    <property type="entry name" value="phoR_proteo"/>
    <property type="match status" value="1"/>
</dbReference>
<dbReference type="GO" id="GO:0006817">
    <property type="term" value="P:phosphate ion transport"/>
    <property type="evidence" value="ECO:0007669"/>
    <property type="project" value="UniProtKB-KW"/>
</dbReference>
<keyword evidence="12 20" id="KW-0418">Kinase</keyword>
<evidence type="ECO:0000313" key="20">
    <source>
        <dbReference type="EMBL" id="PRD65635.1"/>
    </source>
</evidence>
<dbReference type="OrthoDB" id="9813151at2"/>
<evidence type="ECO:0000313" key="21">
    <source>
        <dbReference type="Proteomes" id="UP000238589"/>
    </source>
</evidence>
<comment type="caution">
    <text evidence="20">The sequence shown here is derived from an EMBL/GenBank/DDBJ whole genome shotgun (WGS) entry which is preliminary data.</text>
</comment>
<protein>
    <recommendedName>
        <fullName evidence="4">Phosphate regulon sensor protein PhoR</fullName>
        <ecNumber evidence="3">2.7.13.3</ecNumber>
    </recommendedName>
</protein>
<comment type="function">
    <text evidence="17">Member of the two-component regulatory system PhoR/PhoB involved in the phosphate regulon genes expression. PhoR may function as a membrane-associated protein kinase that phosphorylates PhoB in response to environmental signals.</text>
</comment>
<evidence type="ECO:0000256" key="8">
    <source>
        <dbReference type="ARBA" id="ARBA00022592"/>
    </source>
</evidence>
<sequence>MIRRLIELLALTAAGGSAALVLDAEPLQLIGGAGTGAMLWLMIDQHRLGRFRDWLRQGHPSAAPDLPDDWTELVERSQKGFKLLQRETRKVEDRLQQLIAAFEASPNGLLVLDSAERIILCNQAVADHLGFDVKRDLGQHLLNLVRDPAFVAYLKGGDYSQPVEIQVRALAGVQPSRISLQLHSYGFGNKLLLTRDITSVELADTMRRDFVANVSHEIRTPLTVLSGFVETLLSYDLSAEERERYLLLMNQQSQRMMTLVNDLLLLSRLEGTPAPGTAEWMPAHELLDHVVEDGRSLSDLIAEGSHDICADAGADFELAGSRTELLSAMSNLLSNAVRYTPPGGVIRAGWRLLPQGGAEYWVSDTGPGIEAEHVPRLTERFYRVDRSRSRETGGTGLGLAIVKHVVQRHGGQLRIDSVVGQGSTFRIQLPASRVRPLDLPAKPADAISA</sequence>
<dbReference type="Pfam" id="PF00512">
    <property type="entry name" value="HisKA"/>
    <property type="match status" value="1"/>
</dbReference>
<dbReference type="InterPro" id="IPR003594">
    <property type="entry name" value="HATPase_dom"/>
</dbReference>
<feature type="domain" description="Histidine kinase" evidence="18">
    <location>
        <begin position="213"/>
        <end position="433"/>
    </location>
</feature>
<dbReference type="SMART" id="SM00388">
    <property type="entry name" value="HisKA"/>
    <property type="match status" value="1"/>
</dbReference>
<evidence type="ECO:0000256" key="7">
    <source>
        <dbReference type="ARBA" id="ARBA00022553"/>
    </source>
</evidence>
<evidence type="ECO:0000256" key="13">
    <source>
        <dbReference type="ARBA" id="ARBA00022840"/>
    </source>
</evidence>
<dbReference type="InterPro" id="IPR004358">
    <property type="entry name" value="Sig_transdc_His_kin-like_C"/>
</dbReference>
<dbReference type="InterPro" id="IPR036097">
    <property type="entry name" value="HisK_dim/P_sf"/>
</dbReference>
<dbReference type="PANTHER" id="PTHR45453">
    <property type="entry name" value="PHOSPHATE REGULON SENSOR PROTEIN PHOR"/>
    <property type="match status" value="1"/>
</dbReference>
<dbReference type="GO" id="GO:0016036">
    <property type="term" value="P:cellular response to phosphate starvation"/>
    <property type="evidence" value="ECO:0007669"/>
    <property type="project" value="TreeGrafter"/>
</dbReference>
<reference evidence="20 21" key="1">
    <citation type="submission" date="2018-03" db="EMBL/GenBank/DDBJ databases">
        <title>Comparative genomics illustrates the genes involved in a hyperalkaliphilic mechanisms of Serpentinomonas isolated from highly-alkaline calcium-rich serpentinized springs.</title>
        <authorList>
            <person name="Suzuki S."/>
            <person name="Ishii S."/>
            <person name="Walworth N."/>
            <person name="Bird L."/>
            <person name="Kuenen J.G."/>
            <person name="Nealson K.H."/>
        </authorList>
    </citation>
    <scope>NUCLEOTIDE SEQUENCE [LARGE SCALE GENOMIC DNA]</scope>
    <source>
        <strain evidence="20 21">P1</strain>
    </source>
</reference>
<dbReference type="InterPro" id="IPR005467">
    <property type="entry name" value="His_kinase_dom"/>
</dbReference>
<keyword evidence="11" id="KW-0547">Nucleotide-binding</keyword>
<dbReference type="FunFam" id="3.30.565.10:FF:000006">
    <property type="entry name" value="Sensor histidine kinase WalK"/>
    <property type="match status" value="1"/>
</dbReference>
<keyword evidence="13" id="KW-0067">ATP-binding</keyword>
<evidence type="ECO:0000256" key="11">
    <source>
        <dbReference type="ARBA" id="ARBA00022741"/>
    </source>
</evidence>
<dbReference type="RefSeq" id="WP_105748161.1">
    <property type="nucleotide sequence ID" value="NZ_PVLQ01000027.1"/>
</dbReference>
<evidence type="ECO:0000256" key="9">
    <source>
        <dbReference type="ARBA" id="ARBA00022679"/>
    </source>
</evidence>
<dbReference type="InterPro" id="IPR035965">
    <property type="entry name" value="PAS-like_dom_sf"/>
</dbReference>
<dbReference type="CDD" id="cd00130">
    <property type="entry name" value="PAS"/>
    <property type="match status" value="1"/>
</dbReference>
<evidence type="ECO:0000256" key="14">
    <source>
        <dbReference type="ARBA" id="ARBA00022989"/>
    </source>
</evidence>
<evidence type="ECO:0000256" key="15">
    <source>
        <dbReference type="ARBA" id="ARBA00023012"/>
    </source>
</evidence>
<evidence type="ECO:0000256" key="6">
    <source>
        <dbReference type="ARBA" id="ARBA00022475"/>
    </source>
</evidence>
<comment type="subcellular location">
    <subcellularLocation>
        <location evidence="2">Cell inner membrane</location>
        <topology evidence="2">Multi-pass membrane protein</topology>
    </subcellularLocation>
</comment>
<evidence type="ECO:0000256" key="10">
    <source>
        <dbReference type="ARBA" id="ARBA00022692"/>
    </source>
</evidence>
<dbReference type="SMART" id="SM00091">
    <property type="entry name" value="PAS"/>
    <property type="match status" value="1"/>
</dbReference>
<keyword evidence="9" id="KW-0808">Transferase</keyword>
<dbReference type="PROSITE" id="PS50112">
    <property type="entry name" value="PAS"/>
    <property type="match status" value="1"/>
</dbReference>
<dbReference type="SUPFAM" id="SSF47384">
    <property type="entry name" value="Homodimeric domain of signal transducing histidine kinase"/>
    <property type="match status" value="1"/>
</dbReference>
<dbReference type="InterPro" id="IPR003661">
    <property type="entry name" value="HisK_dim/P_dom"/>
</dbReference>
<evidence type="ECO:0000256" key="16">
    <source>
        <dbReference type="ARBA" id="ARBA00023136"/>
    </source>
</evidence>